<reference evidence="4 5" key="1">
    <citation type="submission" date="2017-05" db="EMBL/GenBank/DDBJ databases">
        <authorList>
            <person name="Varghese N."/>
            <person name="Submissions S."/>
        </authorList>
    </citation>
    <scope>NUCLEOTIDE SEQUENCE [LARGE SCALE GENOMIC DNA]</scope>
    <source>
        <strain evidence="4 5">DSM 25457</strain>
    </source>
</reference>
<evidence type="ECO:0000256" key="1">
    <source>
        <dbReference type="SAM" id="MobiDB-lite"/>
    </source>
</evidence>
<proteinExistence type="predicted"/>
<dbReference type="InterPro" id="IPR050882">
    <property type="entry name" value="Prepilin_peptidase/N-MTase"/>
</dbReference>
<evidence type="ECO:0000256" key="2">
    <source>
        <dbReference type="SAM" id="Phobius"/>
    </source>
</evidence>
<evidence type="ECO:0000313" key="5">
    <source>
        <dbReference type="Proteomes" id="UP001158067"/>
    </source>
</evidence>
<dbReference type="Proteomes" id="UP001158067">
    <property type="component" value="Unassembled WGS sequence"/>
</dbReference>
<feature type="transmembrane region" description="Helical" evidence="2">
    <location>
        <begin position="130"/>
        <end position="152"/>
    </location>
</feature>
<feature type="compositionally biased region" description="Low complexity" evidence="1">
    <location>
        <begin position="417"/>
        <end position="427"/>
    </location>
</feature>
<feature type="transmembrane region" description="Helical" evidence="2">
    <location>
        <begin position="333"/>
        <end position="349"/>
    </location>
</feature>
<feature type="transmembrane region" description="Helical" evidence="2">
    <location>
        <begin position="267"/>
        <end position="290"/>
    </location>
</feature>
<sequence length="443" mass="48450">MIARRSRRFHSYRKLAVAIAIGYLVAAAIYTAVTAILFASGHGHWSFQEAALPRLNDVVVFTFFAVCGASVGSFLNVVVWRMPQGLSVNGHSFCPRCRNTLRVRDNVPIFGWLWLGGRCRDCRLPISSRYPIVEAAVAMTFACIGTLELYGWNLPYHPSPFRSGMLTPMVSTYSIVPVTYHLVGLAIAWAMGLIRYDRNGIPARLVYFAAAWLMIGMILVPALASVPWQLTLPEGWYTLINGEPRARHSTPAHLGEAILQNLANVPLLINTLVRILTALVAACFFARVMARALCPQANLKTDPLSNHTQRLVDLVMMIAVVALTVGWQSTSGVLIAASLFACVAGRWFGPDRTDAMGRFSLCLPVALALQVLFWRPLMDSGFWPSAPTLAGSNRGVILGFAMATLCIPLWLRQSASPESQNASAEPESPSPLHPSDSDSDPDE</sequence>
<organism evidence="4 5">
    <name type="scientific">Neorhodopirellula lusitana</name>
    <dbReference type="NCBI Taxonomy" id="445327"/>
    <lineage>
        <taxon>Bacteria</taxon>
        <taxon>Pseudomonadati</taxon>
        <taxon>Planctomycetota</taxon>
        <taxon>Planctomycetia</taxon>
        <taxon>Pirellulales</taxon>
        <taxon>Pirellulaceae</taxon>
        <taxon>Neorhodopirellula</taxon>
    </lineage>
</organism>
<keyword evidence="2" id="KW-1133">Transmembrane helix</keyword>
<dbReference type="Pfam" id="PF06750">
    <property type="entry name" value="A24_N_bact"/>
    <property type="match status" value="1"/>
</dbReference>
<dbReference type="EMBL" id="FXUG01000009">
    <property type="protein sequence ID" value="SMP66049.1"/>
    <property type="molecule type" value="Genomic_DNA"/>
</dbReference>
<keyword evidence="2" id="KW-0472">Membrane</keyword>
<accession>A0ABY1QAY6</accession>
<feature type="transmembrane region" description="Helical" evidence="2">
    <location>
        <begin position="205"/>
        <end position="224"/>
    </location>
</feature>
<comment type="caution">
    <text evidence="4">The sequence shown here is derived from an EMBL/GenBank/DDBJ whole genome shotgun (WGS) entry which is preliminary data.</text>
</comment>
<feature type="transmembrane region" description="Helical" evidence="2">
    <location>
        <begin position="356"/>
        <end position="374"/>
    </location>
</feature>
<dbReference type="PANTHER" id="PTHR30487:SF0">
    <property type="entry name" value="PREPILIN LEADER PEPTIDASE_N-METHYLTRANSFERASE-RELATED"/>
    <property type="match status" value="1"/>
</dbReference>
<keyword evidence="2" id="KW-0812">Transmembrane</keyword>
<feature type="transmembrane region" description="Helical" evidence="2">
    <location>
        <begin position="311"/>
        <end position="327"/>
    </location>
</feature>
<dbReference type="InterPro" id="IPR010627">
    <property type="entry name" value="Prepilin_pept_A24_N"/>
</dbReference>
<feature type="domain" description="Prepilin peptidase A24 N-terminal" evidence="3">
    <location>
        <begin position="66"/>
        <end position="144"/>
    </location>
</feature>
<protein>
    <submittedName>
        <fullName evidence="4">Leader peptidase (Prepilin peptidase) / N-methyltransferase</fullName>
    </submittedName>
</protein>
<evidence type="ECO:0000259" key="3">
    <source>
        <dbReference type="Pfam" id="PF06750"/>
    </source>
</evidence>
<feature type="transmembrane region" description="Helical" evidence="2">
    <location>
        <begin position="172"/>
        <end position="193"/>
    </location>
</feature>
<dbReference type="PANTHER" id="PTHR30487">
    <property type="entry name" value="TYPE 4 PREPILIN-LIKE PROTEINS LEADER PEPTIDE-PROCESSING ENZYME"/>
    <property type="match status" value="1"/>
</dbReference>
<feature type="region of interest" description="Disordered" evidence="1">
    <location>
        <begin position="417"/>
        <end position="443"/>
    </location>
</feature>
<keyword evidence="5" id="KW-1185">Reference proteome</keyword>
<dbReference type="RefSeq" id="WP_283433753.1">
    <property type="nucleotide sequence ID" value="NZ_FXUG01000009.1"/>
</dbReference>
<gene>
    <name evidence="4" type="ORF">SAMN06265222_109178</name>
</gene>
<evidence type="ECO:0000313" key="4">
    <source>
        <dbReference type="EMBL" id="SMP66049.1"/>
    </source>
</evidence>
<name>A0ABY1QAY6_9BACT</name>
<feature type="transmembrane region" description="Helical" evidence="2">
    <location>
        <begin position="15"/>
        <end position="38"/>
    </location>
</feature>
<feature type="transmembrane region" description="Helical" evidence="2">
    <location>
        <begin position="58"/>
        <end position="79"/>
    </location>
</feature>
<feature type="transmembrane region" description="Helical" evidence="2">
    <location>
        <begin position="394"/>
        <end position="411"/>
    </location>
</feature>